<protein>
    <submittedName>
        <fullName evidence="3">PepSY domain-containing protein</fullName>
    </submittedName>
</protein>
<evidence type="ECO:0000256" key="1">
    <source>
        <dbReference type="SAM" id="SignalP"/>
    </source>
</evidence>
<accession>A0ABR6Z9K7</accession>
<dbReference type="Pfam" id="PF13670">
    <property type="entry name" value="PepSY_2"/>
    <property type="match status" value="1"/>
</dbReference>
<dbReference type="InterPro" id="IPR025711">
    <property type="entry name" value="PepSY"/>
</dbReference>
<dbReference type="RefSeq" id="WP_186953979.1">
    <property type="nucleotide sequence ID" value="NZ_JACOFX010000005.1"/>
</dbReference>
<reference evidence="3 4" key="1">
    <citation type="submission" date="2020-08" db="EMBL/GenBank/DDBJ databases">
        <title>Novel species isolated from subtropical streams in China.</title>
        <authorList>
            <person name="Lu H."/>
        </authorList>
    </citation>
    <scope>NUCLEOTIDE SEQUENCE [LARGE SCALE GENOMIC DNA]</scope>
    <source>
        <strain evidence="3 4">NL8W</strain>
    </source>
</reference>
<evidence type="ECO:0000313" key="3">
    <source>
        <dbReference type="EMBL" id="MBC3908437.1"/>
    </source>
</evidence>
<feature type="signal peptide" evidence="1">
    <location>
        <begin position="1"/>
        <end position="21"/>
    </location>
</feature>
<feature type="chain" id="PRO_5047169771" evidence="1">
    <location>
        <begin position="22"/>
        <end position="125"/>
    </location>
</feature>
<comment type="caution">
    <text evidence="3">The sequence shown here is derived from an EMBL/GenBank/DDBJ whole genome shotgun (WGS) entry which is preliminary data.</text>
</comment>
<dbReference type="EMBL" id="JACOFX010000005">
    <property type="protein sequence ID" value="MBC3908437.1"/>
    <property type="molecule type" value="Genomic_DNA"/>
</dbReference>
<evidence type="ECO:0000313" key="4">
    <source>
        <dbReference type="Proteomes" id="UP000646911"/>
    </source>
</evidence>
<sequence length="125" mass="14167">MNYARQFLFLATCACSISLHAQNKAETSIPQVQKSVGSNSKQVVTIPKILANDKGCTTLKKSEWLSQEEMALLARHRGYQFEKVKISYESCYEIYGSNRDGDLVEAYFDPSNAKLIRQNIVKIKQ</sequence>
<keyword evidence="1" id="KW-0732">Signal</keyword>
<gene>
    <name evidence="3" type="ORF">H8L47_12790</name>
</gene>
<dbReference type="Proteomes" id="UP000646911">
    <property type="component" value="Unassembled WGS sequence"/>
</dbReference>
<keyword evidence="4" id="KW-1185">Reference proteome</keyword>
<organism evidence="3 4">
    <name type="scientific">Undibacterium umbellatum</name>
    <dbReference type="NCBI Taxonomy" id="2762300"/>
    <lineage>
        <taxon>Bacteria</taxon>
        <taxon>Pseudomonadati</taxon>
        <taxon>Pseudomonadota</taxon>
        <taxon>Betaproteobacteria</taxon>
        <taxon>Burkholderiales</taxon>
        <taxon>Oxalobacteraceae</taxon>
        <taxon>Undibacterium</taxon>
    </lineage>
</organism>
<proteinExistence type="predicted"/>
<name>A0ABR6Z9K7_9BURK</name>
<evidence type="ECO:0000259" key="2">
    <source>
        <dbReference type="Pfam" id="PF13670"/>
    </source>
</evidence>
<feature type="domain" description="PepSY" evidence="2">
    <location>
        <begin position="50"/>
        <end position="118"/>
    </location>
</feature>